<dbReference type="Pfam" id="PF17667">
    <property type="entry name" value="Pkinase_fungal"/>
    <property type="match status" value="1"/>
</dbReference>
<dbReference type="PANTHER" id="PTHR38248:SF2">
    <property type="entry name" value="FUNK1 11"/>
    <property type="match status" value="1"/>
</dbReference>
<evidence type="ECO:0000256" key="1">
    <source>
        <dbReference type="SAM" id="MobiDB-lite"/>
    </source>
</evidence>
<dbReference type="Proteomes" id="UP000292957">
    <property type="component" value="Unassembled WGS sequence"/>
</dbReference>
<dbReference type="EMBL" id="ML145143">
    <property type="protein sequence ID" value="TBU56977.1"/>
    <property type="molecule type" value="Genomic_DNA"/>
</dbReference>
<dbReference type="PROSITE" id="PS00109">
    <property type="entry name" value="PROTEIN_KINASE_TYR"/>
    <property type="match status" value="1"/>
</dbReference>
<protein>
    <recommendedName>
        <fullName evidence="2">Fungal-type protein kinase domain-containing protein</fullName>
    </recommendedName>
</protein>
<feature type="region of interest" description="Disordered" evidence="1">
    <location>
        <begin position="706"/>
        <end position="768"/>
    </location>
</feature>
<dbReference type="GO" id="GO:0004672">
    <property type="term" value="F:protein kinase activity"/>
    <property type="evidence" value="ECO:0007669"/>
    <property type="project" value="InterPro"/>
</dbReference>
<organism evidence="3">
    <name type="scientific">Dichomitus squalens</name>
    <dbReference type="NCBI Taxonomy" id="114155"/>
    <lineage>
        <taxon>Eukaryota</taxon>
        <taxon>Fungi</taxon>
        <taxon>Dikarya</taxon>
        <taxon>Basidiomycota</taxon>
        <taxon>Agaricomycotina</taxon>
        <taxon>Agaricomycetes</taxon>
        <taxon>Polyporales</taxon>
        <taxon>Polyporaceae</taxon>
        <taxon>Dichomitus</taxon>
    </lineage>
</organism>
<dbReference type="OMA" id="EHIFRYQ"/>
<feature type="compositionally biased region" description="Low complexity" evidence="1">
    <location>
        <begin position="713"/>
        <end position="729"/>
    </location>
</feature>
<evidence type="ECO:0000313" key="4">
    <source>
        <dbReference type="EMBL" id="TBU56977.1"/>
    </source>
</evidence>
<proteinExistence type="predicted"/>
<dbReference type="EMBL" id="ML143592">
    <property type="protein sequence ID" value="TBU21603.1"/>
    <property type="molecule type" value="Genomic_DNA"/>
</dbReference>
<feature type="compositionally biased region" description="Low complexity" evidence="1">
    <location>
        <begin position="333"/>
        <end position="344"/>
    </location>
</feature>
<evidence type="ECO:0000313" key="5">
    <source>
        <dbReference type="Proteomes" id="UP000292082"/>
    </source>
</evidence>
<dbReference type="Gene3D" id="1.10.510.10">
    <property type="entry name" value="Transferase(Phosphotransferase) domain 1"/>
    <property type="match status" value="1"/>
</dbReference>
<feature type="region of interest" description="Disordered" evidence="1">
    <location>
        <begin position="333"/>
        <end position="388"/>
    </location>
</feature>
<feature type="domain" description="Fungal-type protein kinase" evidence="2">
    <location>
        <begin position="87"/>
        <end position="525"/>
    </location>
</feature>
<evidence type="ECO:0000259" key="2">
    <source>
        <dbReference type="Pfam" id="PF17667"/>
    </source>
</evidence>
<dbReference type="InterPro" id="IPR008266">
    <property type="entry name" value="Tyr_kinase_AS"/>
</dbReference>
<keyword evidence="5" id="KW-1185">Reference proteome</keyword>
<accession>A0A4V6MVR1</accession>
<feature type="region of interest" description="Disordered" evidence="1">
    <location>
        <begin position="610"/>
        <end position="640"/>
    </location>
</feature>
<feature type="compositionally biased region" description="Acidic residues" evidence="1">
    <location>
        <begin position="628"/>
        <end position="637"/>
    </location>
</feature>
<dbReference type="OrthoDB" id="5584477at2759"/>
<dbReference type="Proteomes" id="UP000292082">
    <property type="component" value="Unassembled WGS sequence"/>
</dbReference>
<dbReference type="SUPFAM" id="SSF56112">
    <property type="entry name" value="Protein kinase-like (PK-like)"/>
    <property type="match status" value="1"/>
</dbReference>
<reference evidence="3 5" key="1">
    <citation type="submission" date="2019-01" db="EMBL/GenBank/DDBJ databases">
        <title>Draft genome sequences of three monokaryotic isolates of the white-rot basidiomycete fungus Dichomitus squalens.</title>
        <authorList>
            <consortium name="DOE Joint Genome Institute"/>
            <person name="Lopez S.C."/>
            <person name="Andreopoulos B."/>
            <person name="Pangilinan J."/>
            <person name="Lipzen A."/>
            <person name="Riley R."/>
            <person name="Ahrendt S."/>
            <person name="Ng V."/>
            <person name="Barry K."/>
            <person name="Daum C."/>
            <person name="Grigoriev I.V."/>
            <person name="Hilden K.S."/>
            <person name="Makela M.R."/>
            <person name="de Vries R.P."/>
        </authorList>
    </citation>
    <scope>NUCLEOTIDE SEQUENCE [LARGE SCALE GENOMIC DNA]</scope>
    <source>
        <strain evidence="4 5">CBS 464.89</strain>
        <strain evidence="3">OM18370.1</strain>
    </source>
</reference>
<sequence length="768" mass="86968">MSEREISERLIEAARDCRICHSCFLAPAERRLGFRDEPTGQNRTMGLFREPQEGSQLFADQLVSVEIHHAGIDPFNAGDGERCDAQTKRARSRLYDHISTIAEDLFVVQQRVFLFMILITGRKYRIIRWDRAGTVVTPSVDYYEQPAAFCEIISRFSQLSDTALGFDASATRIFPHDIDSLRMDVAALADTSDIDHSERELKDGDPGNSFTFAYVRSLFRASLSSDWPRFKLCVPDGDQAREYLVGKPTFCDTELFGRGTRGYVALDRKTNRFVWLKDAWRASHRIAEREGDVLARLNDARVKNVPTLLCHGDIDDQVTITADWWERKYALSPALSPSPSSSLSPPSPTLIGSQTSSSKKRKRVDESPPVSEHGEVIPKRTAHTDGPLRQHRHYRIAVVEVCMPLKNFQYGQQLVTVVLDCMKAHHQAATRQKTRILHRDISTGNILIYPRVVRLEGRANPWMMWTGMLTDWELSKPIDAQEASSRATQMGRMGTYQFMSVNLLKHLTKPVEISDELESFFHVLLHHSVRYLRSNCESTSGFIQNYFERYSSSGEFTCGQKSITLEHTGVLRNQQPYGPLVFFSPMDDILATMLKCFHAHYKVLNYEARKAAPPSPPPTLPTSGAPDNDSEEDDDDLVPPFPLVSIGYPHGDITIYGDTPLDDVPTTKEFQRAKRITRHKFLLEYLAKMRLDSRWWIGDRIPSPSATSADELPVSTSPSRTVPTSTSTSNKRRRLASPGCVVSIPARLHETTRRARATPRTLPARRRS</sequence>
<gene>
    <name evidence="4" type="ORF">BD310DRAFT_822504</name>
    <name evidence="3" type="ORF">BD311DRAFT_782825</name>
</gene>
<feature type="compositionally biased region" description="Basic and acidic residues" evidence="1">
    <location>
        <begin position="372"/>
        <end position="388"/>
    </location>
</feature>
<dbReference type="PANTHER" id="PTHR38248">
    <property type="entry name" value="FUNK1 6"/>
    <property type="match status" value="1"/>
</dbReference>
<name>A0A4V6MVR1_9APHY</name>
<dbReference type="AlphaFoldDB" id="A0A4V6MVR1"/>
<dbReference type="InterPro" id="IPR011009">
    <property type="entry name" value="Kinase-like_dom_sf"/>
</dbReference>
<evidence type="ECO:0000313" key="3">
    <source>
        <dbReference type="EMBL" id="TBU21603.1"/>
    </source>
</evidence>
<dbReference type="InterPro" id="IPR040976">
    <property type="entry name" value="Pkinase_fungal"/>
</dbReference>